<proteinExistence type="predicted"/>
<protein>
    <submittedName>
        <fullName evidence="1">Uncharacterized protein</fullName>
    </submittedName>
</protein>
<accession>A0A0E9VIS5</accession>
<reference evidence="1" key="1">
    <citation type="submission" date="2014-11" db="EMBL/GenBank/DDBJ databases">
        <authorList>
            <person name="Amaro Gonzalez C."/>
        </authorList>
    </citation>
    <scope>NUCLEOTIDE SEQUENCE</scope>
</reference>
<evidence type="ECO:0000313" key="1">
    <source>
        <dbReference type="EMBL" id="JAH77138.1"/>
    </source>
</evidence>
<organism evidence="1">
    <name type="scientific">Anguilla anguilla</name>
    <name type="common">European freshwater eel</name>
    <name type="synonym">Muraena anguilla</name>
    <dbReference type="NCBI Taxonomy" id="7936"/>
    <lineage>
        <taxon>Eukaryota</taxon>
        <taxon>Metazoa</taxon>
        <taxon>Chordata</taxon>
        <taxon>Craniata</taxon>
        <taxon>Vertebrata</taxon>
        <taxon>Euteleostomi</taxon>
        <taxon>Actinopterygii</taxon>
        <taxon>Neopterygii</taxon>
        <taxon>Teleostei</taxon>
        <taxon>Anguilliformes</taxon>
        <taxon>Anguillidae</taxon>
        <taxon>Anguilla</taxon>
    </lineage>
</organism>
<name>A0A0E9VIS5_ANGAN</name>
<dbReference type="EMBL" id="GBXM01031439">
    <property type="protein sequence ID" value="JAH77138.1"/>
    <property type="molecule type" value="Transcribed_RNA"/>
</dbReference>
<sequence>MFGTVWRADSF</sequence>
<reference evidence="1" key="2">
    <citation type="journal article" date="2015" name="Fish Shellfish Immunol.">
        <title>Early steps in the European eel (Anguilla anguilla)-Vibrio vulnificus interaction in the gills: Role of the RtxA13 toxin.</title>
        <authorList>
            <person name="Callol A."/>
            <person name="Pajuelo D."/>
            <person name="Ebbesson L."/>
            <person name="Teles M."/>
            <person name="MacKenzie S."/>
            <person name="Amaro C."/>
        </authorList>
    </citation>
    <scope>NUCLEOTIDE SEQUENCE</scope>
</reference>